<reference evidence="9" key="1">
    <citation type="journal article" date="2023" name="Antonie Van Leeuwenhoek">
        <title>Mesoterricola silvestris gen. nov., sp. nov., Mesoterricola sediminis sp. nov., Geothrix oryzae sp. nov., Geothrix edaphica sp. nov., Geothrix rubra sp. nov., and Geothrix limicola sp. nov., six novel members of Acidobacteriota isolated from soils.</title>
        <authorList>
            <person name="Itoh H."/>
            <person name="Sugisawa Y."/>
            <person name="Mise K."/>
            <person name="Xu Z."/>
            <person name="Kuniyasu M."/>
            <person name="Ushijima N."/>
            <person name="Kawano K."/>
            <person name="Kobayashi E."/>
            <person name="Shiratori Y."/>
            <person name="Masuda Y."/>
            <person name="Senoo K."/>
        </authorList>
    </citation>
    <scope>NUCLEOTIDE SEQUENCE</scope>
    <source>
        <strain evidence="9">Red802</strain>
    </source>
</reference>
<keyword evidence="5" id="KW-0804">Transcription</keyword>
<dbReference type="InterPro" id="IPR001789">
    <property type="entry name" value="Sig_transdc_resp-reg_receiver"/>
</dbReference>
<evidence type="ECO:0000256" key="3">
    <source>
        <dbReference type="ARBA" id="ARBA00023015"/>
    </source>
</evidence>
<feature type="domain" description="Guanylate cyclase" evidence="8">
    <location>
        <begin position="188"/>
        <end position="303"/>
    </location>
</feature>
<keyword evidence="1 6" id="KW-0597">Phosphoprotein</keyword>
<dbReference type="SMART" id="SM00448">
    <property type="entry name" value="REC"/>
    <property type="match status" value="1"/>
</dbReference>
<dbReference type="InterPro" id="IPR001054">
    <property type="entry name" value="A/G_cyclase"/>
</dbReference>
<dbReference type="RefSeq" id="WP_285607780.1">
    <property type="nucleotide sequence ID" value="NZ_BSDC01000001.1"/>
</dbReference>
<sequence length="303" mass="33643">MISPTDILHGKILVVDDQEANVLLLEQMLRGAGYTSITSTMDSSKVCELHLINHYDLILLDLQMPGMDGFQVMENLKDLEKGGYLPVLVITAQPAHKLRALKAGAKDFISKPFDLAEVLLRVHNMLEVRLLHLEMKRLYERIAAEQKVSQRLLLNVLPTSLAGRLEGQSEVKAGVFTELVTESYAEVTLLFADILEFTRFVEGANAEVLLGVLDEMAIRFDAQGGQSGLDKTRTIGNAYLASIGLSDPVIEHTIKASQKALDIVEAVDRFNERSKYKLKLRIGLDIGSEVSSIVHKRNIVCDF</sequence>
<dbReference type="Pfam" id="PF00211">
    <property type="entry name" value="Guanylate_cyc"/>
    <property type="match status" value="1"/>
</dbReference>
<evidence type="ECO:0000313" key="10">
    <source>
        <dbReference type="Proteomes" id="UP001165044"/>
    </source>
</evidence>
<feature type="domain" description="Response regulatory" evidence="7">
    <location>
        <begin position="11"/>
        <end position="126"/>
    </location>
</feature>
<name>A0ABQ5PXC6_9BACT</name>
<keyword evidence="4" id="KW-0238">DNA-binding</keyword>
<dbReference type="Proteomes" id="UP001165044">
    <property type="component" value="Unassembled WGS sequence"/>
</dbReference>
<organism evidence="9 10">
    <name type="scientific">Geothrix edaphica</name>
    <dbReference type="NCBI Taxonomy" id="2927976"/>
    <lineage>
        <taxon>Bacteria</taxon>
        <taxon>Pseudomonadati</taxon>
        <taxon>Acidobacteriota</taxon>
        <taxon>Holophagae</taxon>
        <taxon>Holophagales</taxon>
        <taxon>Holophagaceae</taxon>
        <taxon>Geothrix</taxon>
    </lineage>
</organism>
<dbReference type="PROSITE" id="PS50110">
    <property type="entry name" value="RESPONSE_REGULATORY"/>
    <property type="match status" value="1"/>
</dbReference>
<evidence type="ECO:0000256" key="5">
    <source>
        <dbReference type="ARBA" id="ARBA00023163"/>
    </source>
</evidence>
<dbReference type="Pfam" id="PF00072">
    <property type="entry name" value="Response_reg"/>
    <property type="match status" value="1"/>
</dbReference>
<evidence type="ECO:0000256" key="1">
    <source>
        <dbReference type="ARBA" id="ARBA00022553"/>
    </source>
</evidence>
<feature type="modified residue" description="4-aspartylphosphate" evidence="6">
    <location>
        <position position="61"/>
    </location>
</feature>
<dbReference type="InterPro" id="IPR011006">
    <property type="entry name" value="CheY-like_superfamily"/>
</dbReference>
<dbReference type="SUPFAM" id="SSF52172">
    <property type="entry name" value="CheY-like"/>
    <property type="match status" value="1"/>
</dbReference>
<evidence type="ECO:0000313" key="9">
    <source>
        <dbReference type="EMBL" id="GLH67006.1"/>
    </source>
</evidence>
<proteinExistence type="predicted"/>
<dbReference type="PROSITE" id="PS50125">
    <property type="entry name" value="GUANYLATE_CYCLASE_2"/>
    <property type="match status" value="1"/>
</dbReference>
<keyword evidence="10" id="KW-1185">Reference proteome</keyword>
<dbReference type="InterPro" id="IPR039420">
    <property type="entry name" value="WalR-like"/>
</dbReference>
<dbReference type="InterPro" id="IPR029787">
    <property type="entry name" value="Nucleotide_cyclase"/>
</dbReference>
<dbReference type="PANTHER" id="PTHR48111">
    <property type="entry name" value="REGULATOR OF RPOS"/>
    <property type="match status" value="1"/>
</dbReference>
<evidence type="ECO:0000256" key="4">
    <source>
        <dbReference type="ARBA" id="ARBA00023125"/>
    </source>
</evidence>
<dbReference type="SMART" id="SM00044">
    <property type="entry name" value="CYCc"/>
    <property type="match status" value="1"/>
</dbReference>
<evidence type="ECO:0000256" key="6">
    <source>
        <dbReference type="PROSITE-ProRule" id="PRU00169"/>
    </source>
</evidence>
<evidence type="ECO:0000259" key="8">
    <source>
        <dbReference type="PROSITE" id="PS50125"/>
    </source>
</evidence>
<comment type="caution">
    <text evidence="9">The sequence shown here is derived from an EMBL/GenBank/DDBJ whole genome shotgun (WGS) entry which is preliminary data.</text>
</comment>
<dbReference type="CDD" id="cd17551">
    <property type="entry name" value="REC_RpfG-like"/>
    <property type="match status" value="1"/>
</dbReference>
<keyword evidence="2" id="KW-0902">Two-component regulatory system</keyword>
<evidence type="ECO:0000256" key="2">
    <source>
        <dbReference type="ARBA" id="ARBA00023012"/>
    </source>
</evidence>
<dbReference type="PANTHER" id="PTHR48111:SF1">
    <property type="entry name" value="TWO-COMPONENT RESPONSE REGULATOR ORR33"/>
    <property type="match status" value="1"/>
</dbReference>
<keyword evidence="3" id="KW-0805">Transcription regulation</keyword>
<dbReference type="Gene3D" id="3.30.70.1230">
    <property type="entry name" value="Nucleotide cyclase"/>
    <property type="match status" value="1"/>
</dbReference>
<protein>
    <recommendedName>
        <fullName evidence="11">Response regulator</fullName>
    </recommendedName>
</protein>
<accession>A0ABQ5PXC6</accession>
<gene>
    <name evidence="9" type="ORF">GETHED_13700</name>
</gene>
<dbReference type="SUPFAM" id="SSF55073">
    <property type="entry name" value="Nucleotide cyclase"/>
    <property type="match status" value="1"/>
</dbReference>
<evidence type="ECO:0000259" key="7">
    <source>
        <dbReference type="PROSITE" id="PS50110"/>
    </source>
</evidence>
<dbReference type="CDD" id="cd07302">
    <property type="entry name" value="CHD"/>
    <property type="match status" value="1"/>
</dbReference>
<dbReference type="Gene3D" id="3.40.50.2300">
    <property type="match status" value="1"/>
</dbReference>
<evidence type="ECO:0008006" key="11">
    <source>
        <dbReference type="Google" id="ProtNLM"/>
    </source>
</evidence>
<dbReference type="EMBL" id="BSDC01000001">
    <property type="protein sequence ID" value="GLH67006.1"/>
    <property type="molecule type" value="Genomic_DNA"/>
</dbReference>